<accession>A0A0S4KSN1</accession>
<dbReference type="EMBL" id="LN885086">
    <property type="protein sequence ID" value="CUQ65398.1"/>
    <property type="molecule type" value="Genomic_DNA"/>
</dbReference>
<proteinExistence type="predicted"/>
<dbReference type="RefSeq" id="WP_082633490.1">
    <property type="nucleotide sequence ID" value="NZ_LN885086.1"/>
</dbReference>
<dbReference type="SUPFAM" id="SSF51735">
    <property type="entry name" value="NAD(P)-binding Rossmann-fold domains"/>
    <property type="match status" value="1"/>
</dbReference>
<dbReference type="OrthoDB" id="9774191at2"/>
<dbReference type="STRING" id="1715989.NITINOP_0422"/>
<dbReference type="KEGG" id="nio:NITINOP_0422"/>
<dbReference type="PANTHER" id="PTHR43377">
    <property type="entry name" value="BILIVERDIN REDUCTASE A"/>
    <property type="match status" value="1"/>
</dbReference>
<dbReference type="InterPro" id="IPR036291">
    <property type="entry name" value="NAD(P)-bd_dom_sf"/>
</dbReference>
<name>A0A0S4KSN1_9BACT</name>
<evidence type="ECO:0000313" key="3">
    <source>
        <dbReference type="Proteomes" id="UP000066284"/>
    </source>
</evidence>
<dbReference type="GO" id="GO:0000166">
    <property type="term" value="F:nucleotide binding"/>
    <property type="evidence" value="ECO:0007669"/>
    <property type="project" value="InterPro"/>
</dbReference>
<sequence>MNGLLDSIRKVIRYAGIYGPGRAFFKAAARKRIGSAFFLPRFGASNPDIGLIGCGQFAFATIGYYLSKVRGRHIGACFDIKPDASRSLAKALRVPRICESVDELLTMPGLRLVYIASSHSSHAPYATKALLHGLDVYVEKPIAVDQSQLVEMLAAKRASGRVVYAGYNRPFSSAMRDLRAVLPIHTDSGFSIHCFVAGHRIGPDHWYRLPSEGTRVCGNLGHWLDLMVHILAWRGLPDQIQIVLSSADDQEADDNFVVTISTDRHDIFSIMLTSRNEPFEGIYESIHLQHGEVTCHIEDFRRMTVHKGAQVTNHRYWPKDVGHQLAILQPFNSTPARDWCEVELSTLLMLHVTNMVRRGEVMSQFSLKEARHSLDEQVESHSKQHHRGYSV</sequence>
<organism evidence="2 3">
    <name type="scientific">Candidatus Nitrospira inopinata</name>
    <dbReference type="NCBI Taxonomy" id="1715989"/>
    <lineage>
        <taxon>Bacteria</taxon>
        <taxon>Pseudomonadati</taxon>
        <taxon>Nitrospirota</taxon>
        <taxon>Nitrospiria</taxon>
        <taxon>Nitrospirales</taxon>
        <taxon>Nitrospiraceae</taxon>
        <taxon>Nitrospira</taxon>
    </lineage>
</organism>
<dbReference type="PANTHER" id="PTHR43377:SF1">
    <property type="entry name" value="BILIVERDIN REDUCTASE A"/>
    <property type="match status" value="1"/>
</dbReference>
<reference evidence="3" key="1">
    <citation type="submission" date="2015-09" db="EMBL/GenBank/DDBJ databases">
        <authorList>
            <person name="Daims H."/>
        </authorList>
    </citation>
    <scope>NUCLEOTIDE SEQUENCE [LARGE SCALE GENOMIC DNA]</scope>
</reference>
<dbReference type="Pfam" id="PF01408">
    <property type="entry name" value="GFO_IDH_MocA"/>
    <property type="match status" value="1"/>
</dbReference>
<evidence type="ECO:0000313" key="2">
    <source>
        <dbReference type="EMBL" id="CUQ65398.1"/>
    </source>
</evidence>
<keyword evidence="3" id="KW-1185">Reference proteome</keyword>
<dbReference type="InterPro" id="IPR000683">
    <property type="entry name" value="Gfo/Idh/MocA-like_OxRdtase_N"/>
</dbReference>
<dbReference type="Gene3D" id="3.30.360.10">
    <property type="entry name" value="Dihydrodipicolinate Reductase, domain 2"/>
    <property type="match status" value="1"/>
</dbReference>
<dbReference type="AlphaFoldDB" id="A0A0S4KSN1"/>
<dbReference type="Gene3D" id="3.40.50.720">
    <property type="entry name" value="NAD(P)-binding Rossmann-like Domain"/>
    <property type="match status" value="1"/>
</dbReference>
<protein>
    <recommendedName>
        <fullName evidence="1">Gfo/Idh/MocA-like oxidoreductase N-terminal domain-containing protein</fullName>
    </recommendedName>
</protein>
<dbReference type="InterPro" id="IPR051450">
    <property type="entry name" value="Gfo/Idh/MocA_Oxidoreductases"/>
</dbReference>
<dbReference type="Proteomes" id="UP000066284">
    <property type="component" value="Chromosome 1"/>
</dbReference>
<feature type="domain" description="Gfo/Idh/MocA-like oxidoreductase N-terminal" evidence="1">
    <location>
        <begin position="49"/>
        <end position="167"/>
    </location>
</feature>
<gene>
    <name evidence="2" type="ORF">NITINOP_0422</name>
</gene>
<evidence type="ECO:0000259" key="1">
    <source>
        <dbReference type="Pfam" id="PF01408"/>
    </source>
</evidence>